<gene>
    <name evidence="1" type="ORF">Bccel_3523</name>
</gene>
<dbReference type="RefSeq" id="WP_036944620.1">
    <property type="nucleotide sequence ID" value="NZ_JQKC01000033.1"/>
</dbReference>
<dbReference type="AlphaFoldDB" id="A0A0L6JR40"/>
<reference evidence="2" key="1">
    <citation type="submission" date="2015-07" db="EMBL/GenBank/DDBJ databases">
        <title>Near-Complete Genome Sequence of the Cellulolytic Bacterium Bacteroides (Pseudobacteroides) cellulosolvens ATCC 35603.</title>
        <authorList>
            <person name="Dassa B."/>
            <person name="Utturkar S.M."/>
            <person name="Klingeman D.M."/>
            <person name="Hurt R.A."/>
            <person name="Keller M."/>
            <person name="Xu J."/>
            <person name="Reddy Y.H.K."/>
            <person name="Borovok I."/>
            <person name="Grinberg I.R."/>
            <person name="Lamed R."/>
            <person name="Zhivin O."/>
            <person name="Bayer E.A."/>
            <person name="Brown S.D."/>
        </authorList>
    </citation>
    <scope>NUCLEOTIDE SEQUENCE [LARGE SCALE GENOMIC DNA]</scope>
    <source>
        <strain evidence="2">DSM 2933</strain>
    </source>
</reference>
<dbReference type="EMBL" id="LGTC01000001">
    <property type="protein sequence ID" value="KNY28249.1"/>
    <property type="molecule type" value="Genomic_DNA"/>
</dbReference>
<organism evidence="1 2">
    <name type="scientific">Pseudobacteroides cellulosolvens ATCC 35603 = DSM 2933</name>
    <dbReference type="NCBI Taxonomy" id="398512"/>
    <lineage>
        <taxon>Bacteria</taxon>
        <taxon>Bacillati</taxon>
        <taxon>Bacillota</taxon>
        <taxon>Clostridia</taxon>
        <taxon>Eubacteriales</taxon>
        <taxon>Oscillospiraceae</taxon>
        <taxon>Pseudobacteroides</taxon>
    </lineage>
</organism>
<accession>A0A0L6JR40</accession>
<evidence type="ECO:0000313" key="1">
    <source>
        <dbReference type="EMBL" id="KNY28249.1"/>
    </source>
</evidence>
<sequence length="142" mass="15673" precursor="true">MFKKLFISLIILSALTTDGTAVFPAAYYDMLVFIDSRSDVLDVLNEGPSLAPNGDANGIISDDALNYTLMDNGFNIRYSVAFDIKEPLCKKGLFCGTNKYSLKNNLIESITELQYISILPSYKNKGLVINYTDSSPPSCYTV</sequence>
<name>A0A0L6JR40_9FIRM</name>
<dbReference type="STRING" id="398512.Bccel_3523"/>
<proteinExistence type="predicted"/>
<dbReference type="Proteomes" id="UP000036923">
    <property type="component" value="Unassembled WGS sequence"/>
</dbReference>
<evidence type="ECO:0000313" key="2">
    <source>
        <dbReference type="Proteomes" id="UP000036923"/>
    </source>
</evidence>
<keyword evidence="2" id="KW-1185">Reference proteome</keyword>
<comment type="caution">
    <text evidence="1">The sequence shown here is derived from an EMBL/GenBank/DDBJ whole genome shotgun (WGS) entry which is preliminary data.</text>
</comment>
<protein>
    <submittedName>
        <fullName evidence="1">Uncharacterized protein</fullName>
    </submittedName>
</protein>